<feature type="domain" description="ABC transporter" evidence="4">
    <location>
        <begin position="428"/>
        <end position="521"/>
    </location>
</feature>
<dbReference type="SUPFAM" id="SSF52540">
    <property type="entry name" value="P-loop containing nucleoside triphosphate hydrolases"/>
    <property type="match status" value="1"/>
</dbReference>
<dbReference type="PANTHER" id="PTHR24223">
    <property type="entry name" value="ATP-BINDING CASSETTE SUB-FAMILY C"/>
    <property type="match status" value="1"/>
</dbReference>
<dbReference type="InterPro" id="IPR027417">
    <property type="entry name" value="P-loop_NTPase"/>
</dbReference>
<dbReference type="Pfam" id="PF00005">
    <property type="entry name" value="ABC_tran"/>
    <property type="match status" value="1"/>
</dbReference>
<keyword evidence="3" id="KW-0472">Membrane</keyword>
<organism evidence="5">
    <name type="scientific">seawater metagenome</name>
    <dbReference type="NCBI Taxonomy" id="1561972"/>
    <lineage>
        <taxon>unclassified sequences</taxon>
        <taxon>metagenomes</taxon>
        <taxon>ecological metagenomes</taxon>
    </lineage>
</organism>
<accession>A0A5E8CMG6</accession>
<dbReference type="InterPro" id="IPR050173">
    <property type="entry name" value="ABC_transporter_C-like"/>
</dbReference>
<evidence type="ECO:0000259" key="4">
    <source>
        <dbReference type="Pfam" id="PF00005"/>
    </source>
</evidence>
<feature type="transmembrane region" description="Helical" evidence="3">
    <location>
        <begin position="77"/>
        <end position="97"/>
    </location>
</feature>
<keyword evidence="3" id="KW-0812">Transmembrane</keyword>
<feature type="transmembrane region" description="Helical" evidence="3">
    <location>
        <begin position="211"/>
        <end position="230"/>
    </location>
</feature>
<sequence>MLDFLISYLLISFIMLIKFPIYIYIAILSLCLIYIKFKNNKARNLDNNKTKAKMSLKKDLEAIFKFSNSNIKIKNKIFHLISIAGVLIWTTYSEYVGTRFFNYSYKFLIIYAIIAPFISTLLIHDSPIHIYLSHQELSLIDRNFDSLFYDKIRSINIHETDSYNKNFILTYLENLKEKMTNYILVRNTFNCFLSLTIANFLIILMFGGKILFFKIIVSYFIFYCLVILNFNTESTSIIKLYTDSIKNKSNKLGYAFSDFRNMIFYNHINKDCTYIDFLSRNNEQVGKYKLNYGISLSKFIFKFNVFKRYIYCLTLVIYISNMSNITTPIQFTTCIIVLWYVFLTNDQLYFLIENFYNLKKLKNEYENSSFLDLENGNYRKFLENKANDLKLDNDYIWIRDNKIDKKLNYLKAESGKGKTSILRALVYQNPVFVKKIAYFNQELELDIENILIKEVVQGFEKIYDEKKINQALKIACVNNKFKIDSHIENISGGEKQRFRIARIVYYCLISDCSILIMDEPDNNLDFKIFSQIMKNLSNISSIKNIIFTSHKPDIVKFFDSKEVNIIEL</sequence>
<dbReference type="Gene3D" id="3.40.50.300">
    <property type="entry name" value="P-loop containing nucleotide triphosphate hydrolases"/>
    <property type="match status" value="1"/>
</dbReference>
<evidence type="ECO:0000256" key="1">
    <source>
        <dbReference type="ARBA" id="ARBA00022741"/>
    </source>
</evidence>
<keyword evidence="3" id="KW-1133">Transmembrane helix</keyword>
<protein>
    <recommendedName>
        <fullName evidence="4">ABC transporter domain-containing protein</fullName>
    </recommendedName>
</protein>
<dbReference type="GO" id="GO:0005524">
    <property type="term" value="F:ATP binding"/>
    <property type="evidence" value="ECO:0007669"/>
    <property type="project" value="UniProtKB-KW"/>
</dbReference>
<proteinExistence type="predicted"/>
<dbReference type="AlphaFoldDB" id="A0A5E8CMG6"/>
<evidence type="ECO:0000313" key="5">
    <source>
        <dbReference type="EMBL" id="VVU95360.1"/>
    </source>
</evidence>
<feature type="transmembrane region" description="Helical" evidence="3">
    <location>
        <begin position="184"/>
        <end position="205"/>
    </location>
</feature>
<feature type="transmembrane region" description="Helical" evidence="3">
    <location>
        <begin position="103"/>
        <end position="123"/>
    </location>
</feature>
<name>A0A5E8CMG6_9ZZZZ</name>
<keyword evidence="2" id="KW-0067">ATP-binding</keyword>
<dbReference type="GO" id="GO:0016887">
    <property type="term" value="F:ATP hydrolysis activity"/>
    <property type="evidence" value="ECO:0007669"/>
    <property type="project" value="InterPro"/>
</dbReference>
<reference evidence="5" key="1">
    <citation type="submission" date="2019-09" db="EMBL/GenBank/DDBJ databases">
        <authorList>
            <person name="Needham M D."/>
        </authorList>
    </citation>
    <scope>NUCLEOTIDE SEQUENCE</scope>
</reference>
<feature type="transmembrane region" description="Helical" evidence="3">
    <location>
        <begin position="6"/>
        <end position="35"/>
    </location>
</feature>
<feature type="transmembrane region" description="Helical" evidence="3">
    <location>
        <begin position="305"/>
        <end position="323"/>
    </location>
</feature>
<evidence type="ECO:0000256" key="3">
    <source>
        <dbReference type="SAM" id="Phobius"/>
    </source>
</evidence>
<keyword evidence="1" id="KW-0547">Nucleotide-binding</keyword>
<evidence type="ECO:0000256" key="2">
    <source>
        <dbReference type="ARBA" id="ARBA00022840"/>
    </source>
</evidence>
<dbReference type="EMBL" id="CABVLZ010000004">
    <property type="protein sequence ID" value="VVU95360.1"/>
    <property type="molecule type" value="Genomic_DNA"/>
</dbReference>
<gene>
    <name evidence="5" type="ORF">CPAV1605_1111</name>
</gene>
<dbReference type="InterPro" id="IPR003439">
    <property type="entry name" value="ABC_transporter-like_ATP-bd"/>
</dbReference>